<dbReference type="InterPro" id="IPR011990">
    <property type="entry name" value="TPR-like_helical_dom_sf"/>
</dbReference>
<feature type="compositionally biased region" description="Pro residues" evidence="2">
    <location>
        <begin position="106"/>
        <end position="115"/>
    </location>
</feature>
<evidence type="ECO:0000313" key="4">
    <source>
        <dbReference type="Proteomes" id="UP001221757"/>
    </source>
</evidence>
<dbReference type="Gene3D" id="1.25.40.10">
    <property type="entry name" value="Tetratricopeptide repeat domain"/>
    <property type="match status" value="1"/>
</dbReference>
<feature type="compositionally biased region" description="Low complexity" evidence="2">
    <location>
        <begin position="485"/>
        <end position="498"/>
    </location>
</feature>
<reference evidence="3" key="1">
    <citation type="submission" date="2023-03" db="EMBL/GenBank/DDBJ databases">
        <title>Massive genome expansion in bonnet fungi (Mycena s.s.) driven by repeated elements and novel gene families across ecological guilds.</title>
        <authorList>
            <consortium name="Lawrence Berkeley National Laboratory"/>
            <person name="Harder C.B."/>
            <person name="Miyauchi S."/>
            <person name="Viragh M."/>
            <person name="Kuo A."/>
            <person name="Thoen E."/>
            <person name="Andreopoulos B."/>
            <person name="Lu D."/>
            <person name="Skrede I."/>
            <person name="Drula E."/>
            <person name="Henrissat B."/>
            <person name="Morin E."/>
            <person name="Kohler A."/>
            <person name="Barry K."/>
            <person name="LaButti K."/>
            <person name="Morin E."/>
            <person name="Salamov A."/>
            <person name="Lipzen A."/>
            <person name="Mereny Z."/>
            <person name="Hegedus B."/>
            <person name="Baldrian P."/>
            <person name="Stursova M."/>
            <person name="Weitz H."/>
            <person name="Taylor A."/>
            <person name="Grigoriev I.V."/>
            <person name="Nagy L.G."/>
            <person name="Martin F."/>
            <person name="Kauserud H."/>
        </authorList>
    </citation>
    <scope>NUCLEOTIDE SEQUENCE</scope>
    <source>
        <strain evidence="3">CBHHK067</strain>
    </source>
</reference>
<dbReference type="EMBL" id="JARKIE010000098">
    <property type="protein sequence ID" value="KAJ7686233.1"/>
    <property type="molecule type" value="Genomic_DNA"/>
</dbReference>
<comment type="caution">
    <text evidence="3">The sequence shown here is derived from an EMBL/GenBank/DDBJ whole genome shotgun (WGS) entry which is preliminary data.</text>
</comment>
<dbReference type="PANTHER" id="PTHR46430">
    <property type="entry name" value="PROTEIN SKT5-RELATED"/>
    <property type="match status" value="1"/>
</dbReference>
<feature type="compositionally biased region" description="Basic and acidic residues" evidence="2">
    <location>
        <begin position="425"/>
        <end position="436"/>
    </location>
</feature>
<dbReference type="Proteomes" id="UP001221757">
    <property type="component" value="Unassembled WGS sequence"/>
</dbReference>
<feature type="region of interest" description="Disordered" evidence="2">
    <location>
        <begin position="424"/>
        <end position="706"/>
    </location>
</feature>
<name>A0AAD7GB94_MYCRO</name>
<dbReference type="AlphaFoldDB" id="A0AAD7GB94"/>
<evidence type="ECO:0000256" key="1">
    <source>
        <dbReference type="ARBA" id="ARBA00022737"/>
    </source>
</evidence>
<dbReference type="InterPro" id="IPR051726">
    <property type="entry name" value="Chitin_Synth_Reg"/>
</dbReference>
<protein>
    <submittedName>
        <fullName evidence="3">Uncharacterized protein</fullName>
    </submittedName>
</protein>
<feature type="compositionally biased region" description="Gly residues" evidence="2">
    <location>
        <begin position="675"/>
        <end position="706"/>
    </location>
</feature>
<feature type="compositionally biased region" description="Gly residues" evidence="2">
    <location>
        <begin position="581"/>
        <end position="597"/>
    </location>
</feature>
<gene>
    <name evidence="3" type="ORF">B0H17DRAFT_1204438</name>
</gene>
<accession>A0AAD7GB94</accession>
<evidence type="ECO:0000313" key="3">
    <source>
        <dbReference type="EMBL" id="KAJ7686233.1"/>
    </source>
</evidence>
<dbReference type="InterPro" id="IPR006597">
    <property type="entry name" value="Sel1-like"/>
</dbReference>
<feature type="compositionally biased region" description="Low complexity" evidence="2">
    <location>
        <begin position="86"/>
        <end position="105"/>
    </location>
</feature>
<feature type="compositionally biased region" description="Low complexity" evidence="2">
    <location>
        <begin position="652"/>
        <end position="674"/>
    </location>
</feature>
<feature type="compositionally biased region" description="Pro residues" evidence="2">
    <location>
        <begin position="556"/>
        <end position="580"/>
    </location>
</feature>
<feature type="region of interest" description="Disordered" evidence="2">
    <location>
        <begin position="15"/>
        <end position="115"/>
    </location>
</feature>
<dbReference type="SMART" id="SM00671">
    <property type="entry name" value="SEL1"/>
    <property type="match status" value="5"/>
</dbReference>
<evidence type="ECO:0000256" key="2">
    <source>
        <dbReference type="SAM" id="MobiDB-lite"/>
    </source>
</evidence>
<sequence>MSCDVPLLLWGWCWDWEDPPPDDDRGDERAPEHDDRGDVHGSAPRQLDADPPPQMARDLDNTMNPPFLQPQPRGLSPLPPPQGAEWSPWAPAAAASSAASTARTPSPLPPRLPSPPRDGALTLAWARDVLFLVDRTPSLSTSALALAAVPLALHLRATFAASGAYPHLVPPSPRAAFRDFEAAARAGHAPAWFRLARDYEAFADPPHALDCLARGARAHDPAALHRLGIAHLLGQLSLAPNPATALPFLSKAAARASLQCPQPAYVFALILLGEFSVPVPAGLLREYLPAGQSAGGYARALLERAAALHFAPAQYKLGHAFEFAVPAQAFPFDPLLSVQWYSLASQAGEAEADMALSKWFLCGAEGAFDKDEALARTFAAKAAAKGLPAGEFAMGYYCEAAAHGNTDAAERLRALAEPAAQALGRTEHDMLTGDKLVRKRTQARQRSDREGGGTSPYTTEPPSYANPHPEPALANPYGAPPPTAPYGAPAPTAGRAPPSAYGYQPPPPQQQHTRVMELARKSSLADAGHVRSGSAGGFDYRPGQGDGRGRAGAASAPPPLGPQGYGTPPPGPQYGTPPPGQGQGYNGGGGGGGGGRGRIVPGPREGSLPPGQRVHPAGREGSLPPGAGGGRGRGFALSDGGPAQGAPPPSQSRPGSAASGGRVAGVPPGRRPGTAGPGGRGDGGGNGGGGGGQGAGRGDGGGIVTTVGGGGPATFAEMGFTGAKAEDKECVVM</sequence>
<dbReference type="PANTHER" id="PTHR46430:SF2">
    <property type="entry name" value="CHITIN SYNTHASE REGULATORY FACTOR 4"/>
    <property type="match status" value="1"/>
</dbReference>
<proteinExistence type="predicted"/>
<organism evidence="3 4">
    <name type="scientific">Mycena rosella</name>
    <name type="common">Pink bonnet</name>
    <name type="synonym">Agaricus rosellus</name>
    <dbReference type="NCBI Taxonomy" id="1033263"/>
    <lineage>
        <taxon>Eukaryota</taxon>
        <taxon>Fungi</taxon>
        <taxon>Dikarya</taxon>
        <taxon>Basidiomycota</taxon>
        <taxon>Agaricomycotina</taxon>
        <taxon>Agaricomycetes</taxon>
        <taxon>Agaricomycetidae</taxon>
        <taxon>Agaricales</taxon>
        <taxon>Marasmiineae</taxon>
        <taxon>Mycenaceae</taxon>
        <taxon>Mycena</taxon>
    </lineage>
</organism>
<keyword evidence="4" id="KW-1185">Reference proteome</keyword>
<dbReference type="SUPFAM" id="SSF81901">
    <property type="entry name" value="HCP-like"/>
    <property type="match status" value="2"/>
</dbReference>
<keyword evidence="1" id="KW-0677">Repeat</keyword>
<feature type="compositionally biased region" description="Basic and acidic residues" evidence="2">
    <location>
        <begin position="22"/>
        <end position="39"/>
    </location>
</feature>